<dbReference type="EMBL" id="GBRH01168543">
    <property type="protein sequence ID" value="JAE29353.1"/>
    <property type="molecule type" value="Transcribed_RNA"/>
</dbReference>
<accession>A0A0A9H8V7</accession>
<dbReference type="AlphaFoldDB" id="A0A0A9H8V7"/>
<reference evidence="1" key="1">
    <citation type="submission" date="2014-09" db="EMBL/GenBank/DDBJ databases">
        <authorList>
            <person name="Magalhaes I.L.F."/>
            <person name="Oliveira U."/>
            <person name="Santos F.R."/>
            <person name="Vidigal T.H.D.A."/>
            <person name="Brescovit A.D."/>
            <person name="Santos A.J."/>
        </authorList>
    </citation>
    <scope>NUCLEOTIDE SEQUENCE</scope>
    <source>
        <tissue evidence="1">Shoot tissue taken approximately 20 cm above the soil surface</tissue>
    </source>
</reference>
<reference evidence="1" key="2">
    <citation type="journal article" date="2015" name="Data Brief">
        <title>Shoot transcriptome of the giant reed, Arundo donax.</title>
        <authorList>
            <person name="Barrero R.A."/>
            <person name="Guerrero F.D."/>
            <person name="Moolhuijzen P."/>
            <person name="Goolsby J.A."/>
            <person name="Tidwell J."/>
            <person name="Bellgard S.E."/>
            <person name="Bellgard M.I."/>
        </authorList>
    </citation>
    <scope>NUCLEOTIDE SEQUENCE</scope>
    <source>
        <tissue evidence="1">Shoot tissue taken approximately 20 cm above the soil surface</tissue>
    </source>
</reference>
<evidence type="ECO:0000313" key="1">
    <source>
        <dbReference type="EMBL" id="JAE29353.1"/>
    </source>
</evidence>
<name>A0A0A9H8V7_ARUDO</name>
<protein>
    <submittedName>
        <fullName evidence="1">Uncharacterized protein</fullName>
    </submittedName>
</protein>
<organism evidence="1">
    <name type="scientific">Arundo donax</name>
    <name type="common">Giant reed</name>
    <name type="synonym">Donax arundinaceus</name>
    <dbReference type="NCBI Taxonomy" id="35708"/>
    <lineage>
        <taxon>Eukaryota</taxon>
        <taxon>Viridiplantae</taxon>
        <taxon>Streptophyta</taxon>
        <taxon>Embryophyta</taxon>
        <taxon>Tracheophyta</taxon>
        <taxon>Spermatophyta</taxon>
        <taxon>Magnoliopsida</taxon>
        <taxon>Liliopsida</taxon>
        <taxon>Poales</taxon>
        <taxon>Poaceae</taxon>
        <taxon>PACMAD clade</taxon>
        <taxon>Arundinoideae</taxon>
        <taxon>Arundineae</taxon>
        <taxon>Arundo</taxon>
    </lineage>
</organism>
<proteinExistence type="predicted"/>
<sequence length="33" mass="3784">METHLSRYNNCIKLVITGLQLFLVSKLDTTAIF</sequence>